<dbReference type="EMBL" id="BAQD01000007">
    <property type="protein sequence ID" value="GBQ05839.1"/>
    <property type="molecule type" value="Genomic_DNA"/>
</dbReference>
<name>A0ABQ0P0X4_9PROT</name>
<gene>
    <name evidence="2" type="ORF">AA15669_0660</name>
</gene>
<dbReference type="Gene3D" id="1.10.287.1700">
    <property type="match status" value="1"/>
</dbReference>
<comment type="caution">
    <text evidence="2">The sequence shown here is derived from an EMBL/GenBank/DDBJ whole genome shotgun (WGS) entry which is preliminary data.</text>
</comment>
<keyword evidence="1" id="KW-0175">Coiled coil</keyword>
<feature type="coiled-coil region" evidence="1">
    <location>
        <begin position="80"/>
        <end position="138"/>
    </location>
</feature>
<dbReference type="InterPro" id="IPR053716">
    <property type="entry name" value="Flag_assembly_chemotaxis_eff"/>
</dbReference>
<organism evidence="2 3">
    <name type="scientific">Saccharibacter floricola DSM 15669</name>
    <dbReference type="NCBI Taxonomy" id="1123227"/>
    <lineage>
        <taxon>Bacteria</taxon>
        <taxon>Pseudomonadati</taxon>
        <taxon>Pseudomonadota</taxon>
        <taxon>Alphaproteobacteria</taxon>
        <taxon>Acetobacterales</taxon>
        <taxon>Acetobacteraceae</taxon>
        <taxon>Saccharibacter</taxon>
    </lineage>
</organism>
<evidence type="ECO:0008006" key="4">
    <source>
        <dbReference type="Google" id="ProtNLM"/>
    </source>
</evidence>
<evidence type="ECO:0000313" key="3">
    <source>
        <dbReference type="Proteomes" id="UP001062901"/>
    </source>
</evidence>
<protein>
    <recommendedName>
        <fullName evidence="4">Flagellar FliJ protein</fullName>
    </recommendedName>
</protein>
<reference evidence="2" key="1">
    <citation type="submission" date="2013-04" db="EMBL/GenBank/DDBJ databases">
        <title>The genome sequencing project of 58 acetic acid bacteria.</title>
        <authorList>
            <person name="Okamoto-Kainuma A."/>
            <person name="Ishikawa M."/>
            <person name="Umino S."/>
            <person name="Koizumi Y."/>
            <person name="Shiwa Y."/>
            <person name="Yoshikawa H."/>
            <person name="Matsutani M."/>
            <person name="Matsushita K."/>
        </authorList>
    </citation>
    <scope>NUCLEOTIDE SEQUENCE</scope>
    <source>
        <strain evidence="2">DSM 15669</strain>
    </source>
</reference>
<evidence type="ECO:0000256" key="1">
    <source>
        <dbReference type="SAM" id="Coils"/>
    </source>
</evidence>
<evidence type="ECO:0000313" key="2">
    <source>
        <dbReference type="EMBL" id="GBQ05839.1"/>
    </source>
</evidence>
<keyword evidence="3" id="KW-1185">Reference proteome</keyword>
<accession>A0ABQ0P0X4</accession>
<proteinExistence type="predicted"/>
<sequence>MSAARLKALHSLEKLQDLEADEARAHLARCVQDEELIEAAIERIEKDIVSNKLFAFEGESDENRKLDLQRSYREWLPLARRQIEEKNNALQEAHRHTEMAREAMVKTNTALEATGKLIKEINAELDMERQRKEQADIDDIARTTFIRRHLEQTFF</sequence>
<dbReference type="Proteomes" id="UP001062901">
    <property type="component" value="Unassembled WGS sequence"/>
</dbReference>
<dbReference type="RefSeq" id="WP_018980937.1">
    <property type="nucleotide sequence ID" value="NZ_BAQD01000007.1"/>
</dbReference>